<feature type="transmembrane region" description="Helical" evidence="6">
    <location>
        <begin position="319"/>
        <end position="338"/>
    </location>
</feature>
<feature type="transmembrane region" description="Helical" evidence="6">
    <location>
        <begin position="652"/>
        <end position="674"/>
    </location>
</feature>
<evidence type="ECO:0000256" key="1">
    <source>
        <dbReference type="ARBA" id="ARBA00004651"/>
    </source>
</evidence>
<comment type="subcellular location">
    <subcellularLocation>
        <location evidence="1">Cell membrane</location>
        <topology evidence="1">Multi-pass membrane protein</topology>
    </subcellularLocation>
</comment>
<dbReference type="PANTHER" id="PTHR33406">
    <property type="entry name" value="MEMBRANE PROTEIN MJ1562-RELATED"/>
    <property type="match status" value="1"/>
</dbReference>
<evidence type="ECO:0000256" key="6">
    <source>
        <dbReference type="SAM" id="Phobius"/>
    </source>
</evidence>
<reference evidence="8" key="1">
    <citation type="submission" date="2016-10" db="EMBL/GenBank/DDBJ databases">
        <authorList>
            <person name="de Groot N.N."/>
        </authorList>
    </citation>
    <scope>NUCLEOTIDE SEQUENCE</scope>
</reference>
<dbReference type="PRINTS" id="PR00702">
    <property type="entry name" value="ACRIFLAVINRP"/>
</dbReference>
<dbReference type="InterPro" id="IPR050545">
    <property type="entry name" value="Mycobact_MmpL"/>
</dbReference>
<protein>
    <submittedName>
        <fullName evidence="8">Predicted exporter of the RND superfamily</fullName>
    </submittedName>
</protein>
<dbReference type="InterPro" id="IPR000731">
    <property type="entry name" value="SSD"/>
</dbReference>
<dbReference type="Gene3D" id="1.20.1640.10">
    <property type="entry name" value="Multidrug efflux transporter AcrB transmembrane domain"/>
    <property type="match status" value="2"/>
</dbReference>
<feature type="transmembrane region" description="Helical" evidence="6">
    <location>
        <begin position="700"/>
        <end position="720"/>
    </location>
</feature>
<feature type="domain" description="SSD" evidence="7">
    <location>
        <begin position="252"/>
        <end position="372"/>
    </location>
</feature>
<dbReference type="SUPFAM" id="SSF82866">
    <property type="entry name" value="Multidrug efflux transporter AcrB transmembrane domain"/>
    <property type="match status" value="2"/>
</dbReference>
<accession>A0A1W1BBK0</accession>
<dbReference type="GO" id="GO:0022857">
    <property type="term" value="F:transmembrane transporter activity"/>
    <property type="evidence" value="ECO:0007669"/>
    <property type="project" value="InterPro"/>
</dbReference>
<gene>
    <name evidence="8" type="ORF">MNB_SV-12-1091</name>
</gene>
<feature type="transmembrane region" description="Helical" evidence="6">
    <location>
        <begin position="247"/>
        <end position="267"/>
    </location>
</feature>
<feature type="transmembrane region" description="Helical" evidence="6">
    <location>
        <begin position="344"/>
        <end position="373"/>
    </location>
</feature>
<evidence type="ECO:0000256" key="3">
    <source>
        <dbReference type="ARBA" id="ARBA00022692"/>
    </source>
</evidence>
<name>A0A1W1BBK0_9ZZZZ</name>
<feature type="transmembrane region" description="Helical" evidence="6">
    <location>
        <begin position="223"/>
        <end position="240"/>
    </location>
</feature>
<dbReference type="GO" id="GO:0005886">
    <property type="term" value="C:plasma membrane"/>
    <property type="evidence" value="ECO:0007669"/>
    <property type="project" value="UniProtKB-SubCell"/>
</dbReference>
<dbReference type="PANTHER" id="PTHR33406:SF13">
    <property type="entry name" value="MEMBRANE PROTEIN YDFJ"/>
    <property type="match status" value="1"/>
</dbReference>
<sequence>MKKYINFLQKFRWLIAIGLPIVVLLLASNLKHLQMDGSYRIWFGEGSKILTEYDDFRSTFGNDDALVITIKDENGIFNKKALQSIDNITQALWRTKYIARVDSITNYQYIHSNPNEPDDVIVEDFIQDIDKATPEYFANRKEIATNDPLIVDGFISADGTTTMISARLTPKVNDDSDKSMEIMELVDKILAPERERTGYKYWLNGGPPLNHAFITMGEGDATTFTPLIIILSMVLLLLLFRRVSGSLIPIGVVIFTFLTVLAVQVLLGYKLNNFTANLPVFIIAIGIADAVHIYSVWISNRKEGMGNYDAVLNSMQKNFLPIFLTSLTTAIGFATLTISKVVPVFTLGIATASGAILAFIISVVWMPSILLILKKKVKREVVKATVENKSIKYGAFIIRNSKKIIAISSIAIVLLSIGLFQVKVDSNTIRYFDKSVEFRKSTEFMMENLTGPMTYEIVVDSKSKDGIKEPKFMRTVEQFYQDFQAKYSEARHISSLVDTVKRFNKVLNGSETIPESRNLIAQYLLLYSLSLPQGMEINDKMDIHEQKLRVTAQMDIVDTSKDLEMLAYIEDWWDKTEYSASIQGQTKMFAHMQKDVTDTLIYSLSLAIVLVSVVMLLIFRRVKLLWVFILPNILPVLLVVGLMGWLGIDIDIGVAISGAIIIGVAVDDTIHFLVKYFDARERGLTLEDSFDEVIRYAGRAIIFTTIILSMAFSIFAFSHFVPNQNFGIVTAFALVVALVIDLLLLPAILSIVDRRNTA</sequence>
<evidence type="ECO:0000256" key="5">
    <source>
        <dbReference type="ARBA" id="ARBA00023136"/>
    </source>
</evidence>
<evidence type="ECO:0000259" key="7">
    <source>
        <dbReference type="PROSITE" id="PS50156"/>
    </source>
</evidence>
<evidence type="ECO:0000313" key="8">
    <source>
        <dbReference type="EMBL" id="SFV50853.1"/>
    </source>
</evidence>
<dbReference type="AlphaFoldDB" id="A0A1W1BBK0"/>
<keyword evidence="3 6" id="KW-0812">Transmembrane</keyword>
<evidence type="ECO:0000256" key="4">
    <source>
        <dbReference type="ARBA" id="ARBA00022989"/>
    </source>
</evidence>
<dbReference type="InterPro" id="IPR001036">
    <property type="entry name" value="Acrflvin-R"/>
</dbReference>
<keyword evidence="5 6" id="KW-0472">Membrane</keyword>
<feature type="transmembrane region" description="Helical" evidence="6">
    <location>
        <begin position="726"/>
        <end position="752"/>
    </location>
</feature>
<proteinExistence type="predicted"/>
<feature type="transmembrane region" description="Helical" evidence="6">
    <location>
        <begin position="404"/>
        <end position="422"/>
    </location>
</feature>
<dbReference type="PROSITE" id="PS50156">
    <property type="entry name" value="SSD"/>
    <property type="match status" value="2"/>
</dbReference>
<evidence type="ECO:0000256" key="2">
    <source>
        <dbReference type="ARBA" id="ARBA00022475"/>
    </source>
</evidence>
<feature type="transmembrane region" description="Helical" evidence="6">
    <location>
        <begin position="624"/>
        <end position="646"/>
    </location>
</feature>
<feature type="domain" description="SSD" evidence="7">
    <location>
        <begin position="629"/>
        <end position="751"/>
    </location>
</feature>
<dbReference type="EMBL" id="FPHE01000014">
    <property type="protein sequence ID" value="SFV50853.1"/>
    <property type="molecule type" value="Genomic_DNA"/>
</dbReference>
<feature type="transmembrane region" description="Helical" evidence="6">
    <location>
        <begin position="279"/>
        <end position="298"/>
    </location>
</feature>
<feature type="transmembrane region" description="Helical" evidence="6">
    <location>
        <begin position="12"/>
        <end position="30"/>
    </location>
</feature>
<keyword evidence="2" id="KW-1003">Cell membrane</keyword>
<keyword evidence="4 6" id="KW-1133">Transmembrane helix</keyword>
<feature type="transmembrane region" description="Helical" evidence="6">
    <location>
        <begin position="600"/>
        <end position="619"/>
    </location>
</feature>
<organism evidence="8">
    <name type="scientific">hydrothermal vent metagenome</name>
    <dbReference type="NCBI Taxonomy" id="652676"/>
    <lineage>
        <taxon>unclassified sequences</taxon>
        <taxon>metagenomes</taxon>
        <taxon>ecological metagenomes</taxon>
    </lineage>
</organism>
<dbReference type="InterPro" id="IPR004869">
    <property type="entry name" value="MMPL_dom"/>
</dbReference>
<dbReference type="Pfam" id="PF03176">
    <property type="entry name" value="MMPL"/>
    <property type="match status" value="2"/>
</dbReference>